<gene>
    <name evidence="2" type="ORF">CUN59_02955</name>
</gene>
<dbReference type="InterPro" id="IPR003615">
    <property type="entry name" value="HNH_nuc"/>
</dbReference>
<reference evidence="2 3" key="1">
    <citation type="submission" date="2018-02" db="EMBL/GenBank/DDBJ databases">
        <title>Discovery of a pederin family compound in a non-symbiotic bloom-forming cyanobacterium.</title>
        <authorList>
            <person name="Kust A."/>
            <person name="Mares J."/>
            <person name="Jokela J."/>
            <person name="Urajova P."/>
            <person name="Hajek J."/>
            <person name="Saurav K."/>
            <person name="Voracova K."/>
            <person name="Fewer D.P."/>
            <person name="Haapaniemi E."/>
            <person name="Permi P."/>
            <person name="Rehakova K."/>
            <person name="Sivonen K."/>
            <person name="Hrouzek P."/>
        </authorList>
    </citation>
    <scope>NUCLEOTIDE SEQUENCE [LARGE SCALE GENOMIC DNA]</scope>
    <source>
        <strain evidence="2 3">CHARLIE-1</strain>
    </source>
</reference>
<accession>A0A2S6CYG3</accession>
<sequence length="575" mass="67033">MAYWLFQGNPQFYRIIDAIQDLDQMLWMVSRFGNQMSIGDGVLLWISGKKAGIYAIAKLIDTPKTIINPPDIDYWIKDEKTFLDKNKHFAMIQFTHKLLDSPISRESLKNDEFLKNLLVIRQPQSTNYQITVEEWEKVLAAAGVEFSNGIQTVELGGADEGDSFLEPQSVSLEKSDRSLIEYHRWYRQKRLIINPEWQREYVWDVKKASKLIESFLIGLPVPVIYIAFNESGNREVIDGLQRLTSVFNFFDNQYSLRGLEVLGEFNGYKFGDLPQGYQNHLEDSTMRAFELPKETNKILKFMIFERLNTGGVVLNEMEIRNCLYSGSLNNLIKELSRNQEFLDCLNQKNLDKRMKDRGLVLRFLAFFQVNYRNAKRGMKNFLNEFLDTYRNPSEDKLLDFRDAFKKSIKASYTVFGNQAFRLRTERGSWANQINASIFQVITVSFVDYELSAITRGADLIFEEYLDMISTDDKWVNCVSLHTGDIQRIDYSFTVWKQRLAEVMKTSSPNDSQRCFSRKLKEELFNQNSTCQICGQKVSLINDAVLDHEKHYWRGGKTVPENARLVHRQCNAERKH</sequence>
<dbReference type="SUPFAM" id="SSF88697">
    <property type="entry name" value="PUA domain-like"/>
    <property type="match status" value="1"/>
</dbReference>
<dbReference type="Gene3D" id="3.10.590.10">
    <property type="entry name" value="ph1033 like domains"/>
    <property type="match status" value="1"/>
</dbReference>
<dbReference type="Pfam" id="PF01844">
    <property type="entry name" value="HNH"/>
    <property type="match status" value="1"/>
</dbReference>
<proteinExistence type="predicted"/>
<evidence type="ECO:0000313" key="3">
    <source>
        <dbReference type="Proteomes" id="UP000239589"/>
    </source>
</evidence>
<dbReference type="InterPro" id="IPR004919">
    <property type="entry name" value="GmrSD_N"/>
</dbReference>
<evidence type="ECO:0000313" key="2">
    <source>
        <dbReference type="EMBL" id="PPJ64786.1"/>
    </source>
</evidence>
<dbReference type="EMBL" id="PGEM01000021">
    <property type="protein sequence ID" value="PPJ64786.1"/>
    <property type="molecule type" value="Genomic_DNA"/>
</dbReference>
<dbReference type="InterPro" id="IPR002711">
    <property type="entry name" value="HNH"/>
</dbReference>
<dbReference type="PANTHER" id="PTHR39639:SF1">
    <property type="entry name" value="DUF262 DOMAIN-CONTAINING PROTEIN"/>
    <property type="match status" value="1"/>
</dbReference>
<dbReference type="InterPro" id="IPR002740">
    <property type="entry name" value="EVE_domain"/>
</dbReference>
<dbReference type="AlphaFoldDB" id="A0A2S6CYG3"/>
<feature type="domain" description="HNH nuclease" evidence="1">
    <location>
        <begin position="518"/>
        <end position="571"/>
    </location>
</feature>
<dbReference type="SMART" id="SM00507">
    <property type="entry name" value="HNHc"/>
    <property type="match status" value="1"/>
</dbReference>
<dbReference type="Proteomes" id="UP000239589">
    <property type="component" value="Unassembled WGS sequence"/>
</dbReference>
<keyword evidence="3" id="KW-1185">Reference proteome</keyword>
<dbReference type="Gene3D" id="1.10.30.50">
    <property type="match status" value="1"/>
</dbReference>
<dbReference type="GO" id="GO:0008270">
    <property type="term" value="F:zinc ion binding"/>
    <property type="evidence" value="ECO:0007669"/>
    <property type="project" value="InterPro"/>
</dbReference>
<evidence type="ECO:0000259" key="1">
    <source>
        <dbReference type="SMART" id="SM00507"/>
    </source>
</evidence>
<dbReference type="GO" id="GO:0003676">
    <property type="term" value="F:nucleic acid binding"/>
    <property type="evidence" value="ECO:0007669"/>
    <property type="project" value="InterPro"/>
</dbReference>
<dbReference type="Pfam" id="PF03235">
    <property type="entry name" value="GmrSD_N"/>
    <property type="match status" value="1"/>
</dbReference>
<dbReference type="CDD" id="cd00085">
    <property type="entry name" value="HNHc"/>
    <property type="match status" value="1"/>
</dbReference>
<comment type="caution">
    <text evidence="2">The sequence shown here is derived from an EMBL/GenBank/DDBJ whole genome shotgun (WGS) entry which is preliminary data.</text>
</comment>
<organism evidence="2 3">
    <name type="scientific">Cuspidothrix issatschenkoi CHARLIE-1</name>
    <dbReference type="NCBI Taxonomy" id="2052836"/>
    <lineage>
        <taxon>Bacteria</taxon>
        <taxon>Bacillati</taxon>
        <taxon>Cyanobacteriota</taxon>
        <taxon>Cyanophyceae</taxon>
        <taxon>Nostocales</taxon>
        <taxon>Aphanizomenonaceae</taxon>
        <taxon>Cuspidothrix</taxon>
    </lineage>
</organism>
<dbReference type="InterPro" id="IPR015947">
    <property type="entry name" value="PUA-like_sf"/>
</dbReference>
<dbReference type="PANTHER" id="PTHR39639">
    <property type="entry name" value="CHROMOSOME 16, WHOLE GENOME SHOTGUN SEQUENCE"/>
    <property type="match status" value="1"/>
</dbReference>
<dbReference type="Pfam" id="PF01878">
    <property type="entry name" value="EVE"/>
    <property type="match status" value="1"/>
</dbReference>
<dbReference type="GO" id="GO:0004519">
    <property type="term" value="F:endonuclease activity"/>
    <property type="evidence" value="ECO:0007669"/>
    <property type="project" value="InterPro"/>
</dbReference>
<protein>
    <recommendedName>
        <fullName evidence="1">HNH nuclease domain-containing protein</fullName>
    </recommendedName>
</protein>
<name>A0A2S6CYG3_9CYAN</name>